<protein>
    <submittedName>
        <fullName evidence="1">Uncharacterized protein</fullName>
    </submittedName>
</protein>
<accession>A0ACC1MVM8</accession>
<comment type="caution">
    <text evidence="1">The sequence shown here is derived from an EMBL/GenBank/DDBJ whole genome shotgun (WGS) entry which is preliminary data.</text>
</comment>
<sequence>MGEGYLAAMMQIVEEVEQADSITLSSDGTGIKNIQHDAHHLEVIQGGAHQHRTLGVTTAVNHTSETQLEGWTSLAGTFYDIYNASPRGQKNPADQRTFATKITGMLTDHAEDQKKLVRLVQDWKRGCDRELRGETARAKMPVTELLLVVAEETTAAMEREGGAAAWDQLSPEELESQNIQIARAVILRVGEEAYNELSDDERSLADLFIHACCCMHKELNTVKGGYASLERFWVDAGLDGPVLLMNRDNDAAARAGGVAGRNAAEKSRGGAIKLTDLAGALFRHKDDKKGQQNAFRYYFEDAIGELFTFPDTSNTRFGSNGDAASVLITYLPLMIDFLKQIRDHKISGKWNHLEQNVYKGLKDQLTLTELCVLCLYSQVISHPYMREVRGPDEPNHLSLGPLHDRVRQHISALIDDPDILLGTEATLVSGTLDGDVWDNPAAFHAVHRLIPNLPHIRDGDLNPLHAAENSPPRLHDMYMYDRNV</sequence>
<dbReference type="Proteomes" id="UP001144978">
    <property type="component" value="Unassembled WGS sequence"/>
</dbReference>
<keyword evidence="2" id="KW-1185">Reference proteome</keyword>
<evidence type="ECO:0000313" key="2">
    <source>
        <dbReference type="Proteomes" id="UP001144978"/>
    </source>
</evidence>
<gene>
    <name evidence="1" type="ORF">NUW54_g12592</name>
</gene>
<evidence type="ECO:0000313" key="1">
    <source>
        <dbReference type="EMBL" id="KAJ2971055.1"/>
    </source>
</evidence>
<name>A0ACC1MVM8_9APHY</name>
<dbReference type="EMBL" id="JANSHE010005427">
    <property type="protein sequence ID" value="KAJ2971055.1"/>
    <property type="molecule type" value="Genomic_DNA"/>
</dbReference>
<reference evidence="1" key="1">
    <citation type="submission" date="2022-08" db="EMBL/GenBank/DDBJ databases">
        <title>Genome Sequence of Pycnoporus sanguineus.</title>
        <authorList>
            <person name="Buettner E."/>
        </authorList>
    </citation>
    <scope>NUCLEOTIDE SEQUENCE</scope>
    <source>
        <strain evidence="1">CG-C14</strain>
    </source>
</reference>
<organism evidence="1 2">
    <name type="scientific">Trametes sanguinea</name>
    <dbReference type="NCBI Taxonomy" id="158606"/>
    <lineage>
        <taxon>Eukaryota</taxon>
        <taxon>Fungi</taxon>
        <taxon>Dikarya</taxon>
        <taxon>Basidiomycota</taxon>
        <taxon>Agaricomycotina</taxon>
        <taxon>Agaricomycetes</taxon>
        <taxon>Polyporales</taxon>
        <taxon>Polyporaceae</taxon>
        <taxon>Trametes</taxon>
    </lineage>
</organism>
<proteinExistence type="predicted"/>